<gene>
    <name evidence="2" type="ORF">SAMN05421788_103513</name>
</gene>
<dbReference type="RefSeq" id="WP_076379314.1">
    <property type="nucleotide sequence ID" value="NZ_AP017422.1"/>
</dbReference>
<feature type="chain" id="PRO_5013360628" evidence="1">
    <location>
        <begin position="24"/>
        <end position="131"/>
    </location>
</feature>
<dbReference type="Proteomes" id="UP000186917">
    <property type="component" value="Unassembled WGS sequence"/>
</dbReference>
<dbReference type="OrthoDB" id="676013at2"/>
<sequence>MKRLMHLSAICLFFILCSTTAKAQQPPVVDSIYFHLYTDSLKKGVYNYINVDAKMSNGSWRPLTSKDLLLETSYGKWDENSLIIDTAFKGAYVEVKATLKSRPELTRSVKIYMKVLPDPPLKTEAELKRRW</sequence>
<keyword evidence="3" id="KW-1185">Reference proteome</keyword>
<evidence type="ECO:0000313" key="3">
    <source>
        <dbReference type="Proteomes" id="UP000186917"/>
    </source>
</evidence>
<name>A0A1N7PIF7_9BACT</name>
<dbReference type="STRING" id="477680.SAMN05421788_103513"/>
<keyword evidence="1" id="KW-0732">Signal</keyword>
<accession>A0A1N7PIF7</accession>
<protein>
    <submittedName>
        <fullName evidence="2">Uncharacterized protein</fullName>
    </submittedName>
</protein>
<dbReference type="AlphaFoldDB" id="A0A1N7PIF7"/>
<dbReference type="EMBL" id="FTOR01000003">
    <property type="protein sequence ID" value="SIT10414.1"/>
    <property type="molecule type" value="Genomic_DNA"/>
</dbReference>
<organism evidence="2 3">
    <name type="scientific">Filimonas lacunae</name>
    <dbReference type="NCBI Taxonomy" id="477680"/>
    <lineage>
        <taxon>Bacteria</taxon>
        <taxon>Pseudomonadati</taxon>
        <taxon>Bacteroidota</taxon>
        <taxon>Chitinophagia</taxon>
        <taxon>Chitinophagales</taxon>
        <taxon>Chitinophagaceae</taxon>
        <taxon>Filimonas</taxon>
    </lineage>
</organism>
<feature type="signal peptide" evidence="1">
    <location>
        <begin position="1"/>
        <end position="23"/>
    </location>
</feature>
<reference evidence="3" key="1">
    <citation type="submission" date="2017-01" db="EMBL/GenBank/DDBJ databases">
        <authorList>
            <person name="Varghese N."/>
            <person name="Submissions S."/>
        </authorList>
    </citation>
    <scope>NUCLEOTIDE SEQUENCE [LARGE SCALE GENOMIC DNA]</scope>
    <source>
        <strain evidence="3">DSM 21054</strain>
    </source>
</reference>
<evidence type="ECO:0000313" key="2">
    <source>
        <dbReference type="EMBL" id="SIT10414.1"/>
    </source>
</evidence>
<evidence type="ECO:0000256" key="1">
    <source>
        <dbReference type="SAM" id="SignalP"/>
    </source>
</evidence>
<proteinExistence type="predicted"/>